<dbReference type="GO" id="GO:0016104">
    <property type="term" value="P:triterpenoid biosynthetic process"/>
    <property type="evidence" value="ECO:0007669"/>
    <property type="project" value="InterPro"/>
</dbReference>
<sequence length="119" mass="13770">MWKLKIAEGHGPYLFSTNKYVGRQIWEFDPDAGSAEERAAVEEAREEYKKKFKKDRPRALPCSDLLMRMQLKKENNNIDLSIPLVRLGEKEKVTYEAATIALRKAIRLNCAIQARDCNK</sequence>
<proteinExistence type="predicted"/>
<dbReference type="AlphaFoldDB" id="A0A7J7ICK6"/>
<dbReference type="PANTHER" id="PTHR11764">
    <property type="entry name" value="TERPENE CYCLASE/MUTASE FAMILY MEMBER"/>
    <property type="match status" value="1"/>
</dbReference>
<dbReference type="InterPro" id="IPR018333">
    <property type="entry name" value="Squalene_cyclase"/>
</dbReference>
<protein>
    <recommendedName>
        <fullName evidence="3">Squalene cyclase N-terminal domain-containing protein</fullName>
    </recommendedName>
</protein>
<dbReference type="PANTHER" id="PTHR11764:SF71">
    <property type="entry name" value="TERPENE CYCLASE_MUTASE FAMILY MEMBER"/>
    <property type="match status" value="1"/>
</dbReference>
<dbReference type="EMBL" id="JACBKZ010000001">
    <property type="protein sequence ID" value="KAF5962134.1"/>
    <property type="molecule type" value="Genomic_DNA"/>
</dbReference>
<dbReference type="InterPro" id="IPR008930">
    <property type="entry name" value="Terpenoid_cyclase/PrenylTrfase"/>
</dbReference>
<dbReference type="Proteomes" id="UP000593564">
    <property type="component" value="Unassembled WGS sequence"/>
</dbReference>
<organism evidence="1 2">
    <name type="scientific">Camellia sinensis</name>
    <name type="common">Tea plant</name>
    <name type="synonym">Thea sinensis</name>
    <dbReference type="NCBI Taxonomy" id="4442"/>
    <lineage>
        <taxon>Eukaryota</taxon>
        <taxon>Viridiplantae</taxon>
        <taxon>Streptophyta</taxon>
        <taxon>Embryophyta</taxon>
        <taxon>Tracheophyta</taxon>
        <taxon>Spermatophyta</taxon>
        <taxon>Magnoliopsida</taxon>
        <taxon>eudicotyledons</taxon>
        <taxon>Gunneridae</taxon>
        <taxon>Pentapetalae</taxon>
        <taxon>asterids</taxon>
        <taxon>Ericales</taxon>
        <taxon>Theaceae</taxon>
        <taxon>Camellia</taxon>
    </lineage>
</organism>
<evidence type="ECO:0008006" key="3">
    <source>
        <dbReference type="Google" id="ProtNLM"/>
    </source>
</evidence>
<name>A0A7J7ICK6_CAMSI</name>
<accession>A0A7J7ICK6</accession>
<reference evidence="1 2" key="2">
    <citation type="submission" date="2020-07" db="EMBL/GenBank/DDBJ databases">
        <title>Genome assembly of wild tea tree DASZ reveals pedigree and selection history of tea varieties.</title>
        <authorList>
            <person name="Zhang W."/>
        </authorList>
    </citation>
    <scope>NUCLEOTIDE SEQUENCE [LARGE SCALE GENOMIC DNA]</scope>
    <source>
        <strain evidence="2">cv. G240</strain>
        <tissue evidence="1">Leaf</tissue>
    </source>
</reference>
<gene>
    <name evidence="1" type="ORF">HYC85_003343</name>
</gene>
<evidence type="ECO:0000313" key="2">
    <source>
        <dbReference type="Proteomes" id="UP000593564"/>
    </source>
</evidence>
<dbReference type="GO" id="GO:0005811">
    <property type="term" value="C:lipid droplet"/>
    <property type="evidence" value="ECO:0007669"/>
    <property type="project" value="InterPro"/>
</dbReference>
<dbReference type="SUPFAM" id="SSF48239">
    <property type="entry name" value="Terpenoid cyclases/Protein prenyltransferases"/>
    <property type="match status" value="1"/>
</dbReference>
<comment type="caution">
    <text evidence="1">The sequence shown here is derived from an EMBL/GenBank/DDBJ whole genome shotgun (WGS) entry which is preliminary data.</text>
</comment>
<reference evidence="2" key="1">
    <citation type="journal article" date="2020" name="Nat. Commun.">
        <title>Genome assembly of wild tea tree DASZ reveals pedigree and selection history of tea varieties.</title>
        <authorList>
            <person name="Zhang W."/>
            <person name="Zhang Y."/>
            <person name="Qiu H."/>
            <person name="Guo Y."/>
            <person name="Wan H."/>
            <person name="Zhang X."/>
            <person name="Scossa F."/>
            <person name="Alseekh S."/>
            <person name="Zhang Q."/>
            <person name="Wang P."/>
            <person name="Xu L."/>
            <person name="Schmidt M.H."/>
            <person name="Jia X."/>
            <person name="Li D."/>
            <person name="Zhu A."/>
            <person name="Guo F."/>
            <person name="Chen W."/>
            <person name="Ni D."/>
            <person name="Usadel B."/>
            <person name="Fernie A.R."/>
            <person name="Wen W."/>
        </authorList>
    </citation>
    <scope>NUCLEOTIDE SEQUENCE [LARGE SCALE GENOMIC DNA]</scope>
    <source>
        <strain evidence="2">cv. G240</strain>
    </source>
</reference>
<keyword evidence="2" id="KW-1185">Reference proteome</keyword>
<dbReference type="GO" id="GO:0042300">
    <property type="term" value="F:beta-amyrin synthase activity"/>
    <property type="evidence" value="ECO:0007669"/>
    <property type="project" value="TreeGrafter"/>
</dbReference>
<evidence type="ECO:0000313" key="1">
    <source>
        <dbReference type="EMBL" id="KAF5962134.1"/>
    </source>
</evidence>